<feature type="region of interest" description="Disordered" evidence="1">
    <location>
        <begin position="1"/>
        <end position="29"/>
    </location>
</feature>
<evidence type="ECO:0000256" key="1">
    <source>
        <dbReference type="SAM" id="MobiDB-lite"/>
    </source>
</evidence>
<evidence type="ECO:0000313" key="2">
    <source>
        <dbReference type="EMBL" id="OZS42320.1"/>
    </source>
</evidence>
<comment type="caution">
    <text evidence="2">The sequence shown here is derived from an EMBL/GenBank/DDBJ whole genome shotgun (WGS) entry which is preliminary data.</text>
</comment>
<gene>
    <name evidence="2" type="ORF">ASV53_19045</name>
</gene>
<name>A0ABX4FVH2_9GAMM</name>
<dbReference type="RefSeq" id="WP_094958248.1">
    <property type="nucleotide sequence ID" value="NZ_NOIF01000163.1"/>
</dbReference>
<dbReference type="Proteomes" id="UP000215999">
    <property type="component" value="Unassembled WGS sequence"/>
</dbReference>
<evidence type="ECO:0000313" key="3">
    <source>
        <dbReference type="Proteomes" id="UP000215999"/>
    </source>
</evidence>
<reference evidence="2 3" key="1">
    <citation type="journal article" date="2016" name="Antonie Van Leeuwenhoek">
        <title>Photobacterium sanguinicancri sp. nov. isolated from marine animals.</title>
        <authorList>
            <person name="Gomez-Gil B."/>
            <person name="Roque A."/>
            <person name="Rotllant G."/>
            <person name="Romalde J.L."/>
            <person name="Doce A."/>
            <person name="Eggermont M."/>
            <person name="Defoirdt T."/>
        </authorList>
    </citation>
    <scope>NUCLEOTIDE SEQUENCE [LARGE SCALE GENOMIC DNA]</scope>
    <source>
        <strain evidence="2 3">CAIM 1827</strain>
    </source>
</reference>
<dbReference type="EMBL" id="NOIF01000163">
    <property type="protein sequence ID" value="OZS42320.1"/>
    <property type="molecule type" value="Genomic_DNA"/>
</dbReference>
<protein>
    <submittedName>
        <fullName evidence="2">Uncharacterized protein</fullName>
    </submittedName>
</protein>
<proteinExistence type="predicted"/>
<accession>A0ABX4FVH2</accession>
<sequence>MYDTSSIQNNRQSSKVLHQPSTASPSIDIRCHSPMTRKNLLNELKALRHQLPQHCFSDGDYCLTNIVELDFRAALNTTQNIAPDLIDKKTIFKIAINNDLSEDIPQRLAFLTGNSDHSNEVNLALSSHLLLNAVCQRYQVQRLNPIQQSLYSIWLNQLVHFVITRQQVSYSPHRVKSATSTTEKIPADWGQFDPNDEYTQQWTLDTVLTNCYYEGIATLTQWLCGQATPELLGIQAAKRFFNHHVHPIQKIASPNLANTTNINWIIYENSDILYAFALKTGPWMALEYASHHQDRSIRKIALSLLNKYKHEGSWGINLEDRNTFLHTLIQQDINHVVHSIKQYQYPILKYR</sequence>
<keyword evidence="3" id="KW-1185">Reference proteome</keyword>
<feature type="compositionally biased region" description="Polar residues" evidence="1">
    <location>
        <begin position="1"/>
        <end position="25"/>
    </location>
</feature>
<organism evidence="2 3">
    <name type="scientific">Photobacterium sanguinicancri</name>
    <dbReference type="NCBI Taxonomy" id="875932"/>
    <lineage>
        <taxon>Bacteria</taxon>
        <taxon>Pseudomonadati</taxon>
        <taxon>Pseudomonadota</taxon>
        <taxon>Gammaproteobacteria</taxon>
        <taxon>Vibrionales</taxon>
        <taxon>Vibrionaceae</taxon>
        <taxon>Photobacterium</taxon>
    </lineage>
</organism>